<evidence type="ECO:0000313" key="2">
    <source>
        <dbReference type="Proteomes" id="UP000521032"/>
    </source>
</evidence>
<dbReference type="AlphaFoldDB" id="A0A6V7RJ78"/>
<accession>A0A6V7RJ78</accession>
<keyword evidence="2" id="KW-1185">Reference proteome</keyword>
<comment type="caution">
    <text evidence="1">The sequence shown here is derived from an EMBL/GenBank/DDBJ whole genome shotgun (WGS) entry which is preliminary data.</text>
</comment>
<reference evidence="1 2" key="1">
    <citation type="submission" date="2020-07" db="EMBL/GenBank/DDBJ databases">
        <authorList>
            <person name="Criscuolo A."/>
        </authorList>
    </citation>
    <scope>NUCLEOTIDE SEQUENCE [LARGE SCALE GENOMIC DNA]</scope>
    <source>
        <strain evidence="2">CIP 111030</strain>
    </source>
</reference>
<evidence type="ECO:0000313" key="1">
    <source>
        <dbReference type="EMBL" id="CAD2077458.1"/>
    </source>
</evidence>
<organism evidence="1 2">
    <name type="scientific">Phocicoccus schoeneichii</name>
    <dbReference type="NCBI Taxonomy" id="1812261"/>
    <lineage>
        <taxon>Bacteria</taxon>
        <taxon>Bacillati</taxon>
        <taxon>Bacillota</taxon>
        <taxon>Bacilli</taxon>
        <taxon>Bacillales</taxon>
        <taxon>Salinicoccaceae</taxon>
        <taxon>Phocicoccus</taxon>
    </lineage>
</organism>
<dbReference type="Proteomes" id="UP000521032">
    <property type="component" value="Unassembled WGS sequence"/>
</dbReference>
<dbReference type="EMBL" id="CAJEWE010000010">
    <property type="protein sequence ID" value="CAD2077458.1"/>
    <property type="molecule type" value="Genomic_DNA"/>
</dbReference>
<proteinExistence type="predicted"/>
<sequence>MIDGEPETIENIYDSNKKEVVGKIIRYEIEYNYNPDNIVNEISYLVFTEDNLTNKINSYIVDNSSLYKEGIIKIINTTSNYIEEFDVSQEDFYIDYKNDIDAEISLQLKKSKSSSEAEYLCFNCTQYISNTVDYSSSCHTAFGYICGAVAIYSQMPGFLLCAGVATLSCWVPPRKVCVKGNWHTSCLIQSELPAM</sequence>
<dbReference type="RefSeq" id="WP_186087945.1">
    <property type="nucleotide sequence ID" value="NZ_CAJEWE010000010.1"/>
</dbReference>
<gene>
    <name evidence="1" type="ORF">JEOSCH030_01306</name>
</gene>
<name>A0A6V7RJ78_9BACL</name>
<protein>
    <submittedName>
        <fullName evidence="1">Uncharacterized protein</fullName>
    </submittedName>
</protein>